<evidence type="ECO:0000256" key="1">
    <source>
        <dbReference type="ARBA" id="ARBA00022603"/>
    </source>
</evidence>
<reference evidence="5 6" key="1">
    <citation type="submission" date="2024-11" db="EMBL/GenBank/DDBJ databases">
        <title>Chromosome-level genome assembly of Eucalyptus globulus Labill. provides insights into its genome evolution.</title>
        <authorList>
            <person name="Li X."/>
        </authorList>
    </citation>
    <scope>NUCLEOTIDE SEQUENCE [LARGE SCALE GENOMIC DNA]</scope>
    <source>
        <strain evidence="5">CL2024</strain>
        <tissue evidence="5">Fresh tender leaves</tissue>
    </source>
</reference>
<evidence type="ECO:0000256" key="3">
    <source>
        <dbReference type="ARBA" id="ARBA00022691"/>
    </source>
</evidence>
<proteinExistence type="predicted"/>
<keyword evidence="1" id="KW-0489">Methyltransferase</keyword>
<dbReference type="GO" id="GO:0008168">
    <property type="term" value="F:methyltransferase activity"/>
    <property type="evidence" value="ECO:0007669"/>
    <property type="project" value="UniProtKB-KW"/>
</dbReference>
<dbReference type="Pfam" id="PF00891">
    <property type="entry name" value="Methyltransf_2"/>
    <property type="match status" value="2"/>
</dbReference>
<dbReference type="InterPro" id="IPR001077">
    <property type="entry name" value="COMT_C"/>
</dbReference>
<dbReference type="PANTHER" id="PTHR11746">
    <property type="entry name" value="O-METHYLTRANSFERASE"/>
    <property type="match status" value="1"/>
</dbReference>
<evidence type="ECO:0000313" key="5">
    <source>
        <dbReference type="EMBL" id="KAL3750298.1"/>
    </source>
</evidence>
<protein>
    <recommendedName>
        <fullName evidence="4">O-methyltransferase C-terminal domain-containing protein</fullName>
    </recommendedName>
</protein>
<organism evidence="5 6">
    <name type="scientific">Eucalyptus globulus</name>
    <name type="common">Tasmanian blue gum</name>
    <dbReference type="NCBI Taxonomy" id="34317"/>
    <lineage>
        <taxon>Eukaryota</taxon>
        <taxon>Viridiplantae</taxon>
        <taxon>Streptophyta</taxon>
        <taxon>Embryophyta</taxon>
        <taxon>Tracheophyta</taxon>
        <taxon>Spermatophyta</taxon>
        <taxon>Magnoliopsida</taxon>
        <taxon>eudicotyledons</taxon>
        <taxon>Gunneridae</taxon>
        <taxon>Pentapetalae</taxon>
        <taxon>rosids</taxon>
        <taxon>malvids</taxon>
        <taxon>Myrtales</taxon>
        <taxon>Myrtaceae</taxon>
        <taxon>Myrtoideae</taxon>
        <taxon>Eucalypteae</taxon>
        <taxon>Eucalyptus</taxon>
    </lineage>
</organism>
<keyword evidence="2" id="KW-0808">Transferase</keyword>
<dbReference type="AlphaFoldDB" id="A0ABD3LFL3"/>
<dbReference type="Proteomes" id="UP001634007">
    <property type="component" value="Unassembled WGS sequence"/>
</dbReference>
<name>A0ABD3LFL3_EUCGL</name>
<keyword evidence="6" id="KW-1185">Reference proteome</keyword>
<evidence type="ECO:0000256" key="2">
    <source>
        <dbReference type="ARBA" id="ARBA00022679"/>
    </source>
</evidence>
<dbReference type="EMBL" id="JBJKBG010000002">
    <property type="protein sequence ID" value="KAL3750298.1"/>
    <property type="molecule type" value="Genomic_DNA"/>
</dbReference>
<dbReference type="SUPFAM" id="SSF53335">
    <property type="entry name" value="S-adenosyl-L-methionine-dependent methyltransferases"/>
    <property type="match status" value="1"/>
</dbReference>
<gene>
    <name evidence="5" type="ORF">ACJRO7_011314</name>
</gene>
<keyword evidence="3" id="KW-0949">S-adenosyl-L-methionine</keyword>
<feature type="domain" description="O-methyltransferase C-terminal" evidence="4">
    <location>
        <begin position="176"/>
        <end position="240"/>
    </location>
</feature>
<dbReference type="GO" id="GO:0032259">
    <property type="term" value="P:methylation"/>
    <property type="evidence" value="ECO:0007669"/>
    <property type="project" value="UniProtKB-KW"/>
</dbReference>
<comment type="caution">
    <text evidence="5">The sequence shown here is derived from an EMBL/GenBank/DDBJ whole genome shotgun (WGS) entry which is preliminary data.</text>
</comment>
<feature type="domain" description="O-methyltransferase C-terminal" evidence="4">
    <location>
        <begin position="78"/>
        <end position="156"/>
    </location>
</feature>
<dbReference type="InterPro" id="IPR029063">
    <property type="entry name" value="SAM-dependent_MTases_sf"/>
</dbReference>
<dbReference type="Gene3D" id="3.40.50.150">
    <property type="entry name" value="Vaccinia Virus protein VP39"/>
    <property type="match status" value="2"/>
</dbReference>
<accession>A0ABD3LFL3</accession>
<evidence type="ECO:0000313" key="6">
    <source>
        <dbReference type="Proteomes" id="UP001634007"/>
    </source>
</evidence>
<sequence>MVQTSAVELGIIDLLAREGRASAWLLPSQSFAYLLCTLHGDQSLHGHGPKSKYFVSSEAGFTPLLRFLQHKTVIGQTVKNGGSPVQNANVMSIFKCAVKDPAFSTLLNNGMKAPTSLYMNKLLESYRGFEGAKTVADVGGGVGECLRLILDKFPNLGRMEHVGGDLSKSIPKADILFMNDCYDALPPNGKVVIPDPILPNYPETNIVSRNTFTSDMIMLGTSPGGVTRKEMEALALSAGFDKPRIPCRAYNMSLQHVGYGVAQK</sequence>
<dbReference type="InterPro" id="IPR016461">
    <property type="entry name" value="COMT-like"/>
</dbReference>
<evidence type="ECO:0000259" key="4">
    <source>
        <dbReference type="Pfam" id="PF00891"/>
    </source>
</evidence>